<dbReference type="EMBL" id="VEPZ02001320">
    <property type="protein sequence ID" value="KAE8680822.1"/>
    <property type="molecule type" value="Genomic_DNA"/>
</dbReference>
<dbReference type="AlphaFoldDB" id="A0A6A2YNH6"/>
<evidence type="ECO:0000313" key="1">
    <source>
        <dbReference type="EMBL" id="KAE8680822.1"/>
    </source>
</evidence>
<dbReference type="Pfam" id="PF17181">
    <property type="entry name" value="EPF"/>
    <property type="match status" value="1"/>
</dbReference>
<keyword evidence="2" id="KW-1185">Reference proteome</keyword>
<name>A0A6A2YNH6_HIBSY</name>
<gene>
    <name evidence="1" type="ORF">F3Y22_tig00111366pilonHSYRG00163</name>
</gene>
<evidence type="ECO:0000313" key="2">
    <source>
        <dbReference type="Proteomes" id="UP000436088"/>
    </source>
</evidence>
<reference evidence="1" key="1">
    <citation type="submission" date="2019-09" db="EMBL/GenBank/DDBJ databases">
        <title>Draft genome information of white flower Hibiscus syriacus.</title>
        <authorList>
            <person name="Kim Y.-M."/>
        </authorList>
    </citation>
    <scope>NUCLEOTIDE SEQUENCE [LARGE SCALE GENOMIC DNA]</scope>
    <source>
        <strain evidence="1">YM2019G1</strain>
    </source>
</reference>
<comment type="caution">
    <text evidence="1">The sequence shown here is derived from an EMBL/GenBank/DDBJ whole genome shotgun (WGS) entry which is preliminary data.</text>
</comment>
<protein>
    <submittedName>
        <fullName evidence="1">Phospholipase D alpha 1-like isoform X1</fullName>
    </submittedName>
</protein>
<proteinExistence type="predicted"/>
<sequence>MAASSRICPNGLKLAITVAFILSIAIFLIPSDGAVNSGGLRQSKMVLGSKPPGCVNKCLSCRPCMATPVIPSHKWKNSFKKATYRGDEEDNYYLLAWNANVGISSFNLDRMATTHSSFKFVTPQTDAGSPIRFGKSH</sequence>
<dbReference type="Proteomes" id="UP000436088">
    <property type="component" value="Unassembled WGS sequence"/>
</dbReference>
<accession>A0A6A2YNH6</accession>
<organism evidence="1 2">
    <name type="scientific">Hibiscus syriacus</name>
    <name type="common">Rose of Sharon</name>
    <dbReference type="NCBI Taxonomy" id="106335"/>
    <lineage>
        <taxon>Eukaryota</taxon>
        <taxon>Viridiplantae</taxon>
        <taxon>Streptophyta</taxon>
        <taxon>Embryophyta</taxon>
        <taxon>Tracheophyta</taxon>
        <taxon>Spermatophyta</taxon>
        <taxon>Magnoliopsida</taxon>
        <taxon>eudicotyledons</taxon>
        <taxon>Gunneridae</taxon>
        <taxon>Pentapetalae</taxon>
        <taxon>rosids</taxon>
        <taxon>malvids</taxon>
        <taxon>Malvales</taxon>
        <taxon>Malvaceae</taxon>
        <taxon>Malvoideae</taxon>
        <taxon>Hibiscus</taxon>
    </lineage>
</organism>